<dbReference type="PANTHER" id="PTHR46401:SF2">
    <property type="entry name" value="GLYCOSYLTRANSFERASE WBBK-RELATED"/>
    <property type="match status" value="1"/>
</dbReference>
<dbReference type="InParanoid" id="E8QWW9"/>
<dbReference type="GO" id="GO:0009103">
    <property type="term" value="P:lipopolysaccharide biosynthetic process"/>
    <property type="evidence" value="ECO:0007669"/>
    <property type="project" value="TreeGrafter"/>
</dbReference>
<dbReference type="KEGG" id="ipa:Isop_3451"/>
<dbReference type="Proteomes" id="UP000008631">
    <property type="component" value="Chromosome"/>
</dbReference>
<evidence type="ECO:0000256" key="1">
    <source>
        <dbReference type="ARBA" id="ARBA00022679"/>
    </source>
</evidence>
<dbReference type="EMBL" id="CP002353">
    <property type="protein sequence ID" value="ADV64008.1"/>
    <property type="molecule type" value="Genomic_DNA"/>
</dbReference>
<dbReference type="Gene3D" id="3.40.50.2000">
    <property type="entry name" value="Glycogen Phosphorylase B"/>
    <property type="match status" value="2"/>
</dbReference>
<evidence type="ECO:0000313" key="6">
    <source>
        <dbReference type="Proteomes" id="UP000008631"/>
    </source>
</evidence>
<dbReference type="InterPro" id="IPR028098">
    <property type="entry name" value="Glyco_trans_4-like_N"/>
</dbReference>
<accession>E8QWW9</accession>
<dbReference type="GO" id="GO:0016757">
    <property type="term" value="F:glycosyltransferase activity"/>
    <property type="evidence" value="ECO:0007669"/>
    <property type="project" value="InterPro"/>
</dbReference>
<dbReference type="eggNOG" id="COG0438">
    <property type="taxonomic scope" value="Bacteria"/>
</dbReference>
<dbReference type="Pfam" id="PF00534">
    <property type="entry name" value="Glycos_transf_1"/>
    <property type="match status" value="1"/>
</dbReference>
<reference key="1">
    <citation type="submission" date="2010-11" db="EMBL/GenBank/DDBJ databases">
        <title>The complete sequence of chromosome of Isophaera pallida ATCC 43644.</title>
        <authorList>
            <consortium name="US DOE Joint Genome Institute (JGI-PGF)"/>
            <person name="Lucas S."/>
            <person name="Copeland A."/>
            <person name="Lapidus A."/>
            <person name="Bruce D."/>
            <person name="Goodwin L."/>
            <person name="Pitluck S."/>
            <person name="Kyrpides N."/>
            <person name="Mavromatis K."/>
            <person name="Pagani I."/>
            <person name="Ivanova N."/>
            <person name="Saunders E."/>
            <person name="Brettin T."/>
            <person name="Detter J.C."/>
            <person name="Han C."/>
            <person name="Tapia R."/>
            <person name="Land M."/>
            <person name="Hauser L."/>
            <person name="Markowitz V."/>
            <person name="Cheng J.-F."/>
            <person name="Hugenholtz P."/>
            <person name="Woyke T."/>
            <person name="Wu D."/>
            <person name="Eisen J.A."/>
        </authorList>
    </citation>
    <scope>NUCLEOTIDE SEQUENCE</scope>
    <source>
        <strain>ATCC 43644</strain>
    </source>
</reference>
<organism evidence="5 6">
    <name type="scientific">Isosphaera pallida (strain ATCC 43644 / DSM 9630 / IS1B)</name>
    <dbReference type="NCBI Taxonomy" id="575540"/>
    <lineage>
        <taxon>Bacteria</taxon>
        <taxon>Pseudomonadati</taxon>
        <taxon>Planctomycetota</taxon>
        <taxon>Planctomycetia</taxon>
        <taxon>Isosphaerales</taxon>
        <taxon>Isosphaeraceae</taxon>
        <taxon>Isosphaera</taxon>
    </lineage>
</organism>
<keyword evidence="1 5" id="KW-0808">Transferase</keyword>
<name>E8QWW9_ISOPI</name>
<dbReference type="STRING" id="575540.Isop_3451"/>
<feature type="domain" description="Glycosyl transferase family 1" evidence="3">
    <location>
        <begin position="247"/>
        <end position="410"/>
    </location>
</feature>
<protein>
    <submittedName>
        <fullName evidence="5">Glycosyl transferase group 1</fullName>
    </submittedName>
</protein>
<proteinExistence type="predicted"/>
<evidence type="ECO:0000256" key="2">
    <source>
        <dbReference type="SAM" id="MobiDB-lite"/>
    </source>
</evidence>
<evidence type="ECO:0000313" key="5">
    <source>
        <dbReference type="EMBL" id="ADV64008.1"/>
    </source>
</evidence>
<dbReference type="CDD" id="cd03809">
    <property type="entry name" value="GT4_MtfB-like"/>
    <property type="match status" value="1"/>
</dbReference>
<dbReference type="AlphaFoldDB" id="E8QWW9"/>
<evidence type="ECO:0000259" key="4">
    <source>
        <dbReference type="Pfam" id="PF13439"/>
    </source>
</evidence>
<gene>
    <name evidence="5" type="ordered locus">Isop_3451</name>
</gene>
<dbReference type="SUPFAM" id="SSF53756">
    <property type="entry name" value="UDP-Glycosyltransferase/glycogen phosphorylase"/>
    <property type="match status" value="1"/>
</dbReference>
<feature type="domain" description="Glycosyltransferase subfamily 4-like N-terminal" evidence="4">
    <location>
        <begin position="78"/>
        <end position="231"/>
    </location>
</feature>
<keyword evidence="6" id="KW-1185">Reference proteome</keyword>
<reference evidence="5 6" key="2">
    <citation type="journal article" date="2011" name="Stand. Genomic Sci.">
        <title>Complete genome sequence of Isosphaera pallida type strain (IS1B).</title>
        <authorList>
            <consortium name="US DOE Joint Genome Institute (JGI-PGF)"/>
            <person name="Goker M."/>
            <person name="Cleland D."/>
            <person name="Saunders E."/>
            <person name="Lapidus A."/>
            <person name="Nolan M."/>
            <person name="Lucas S."/>
            <person name="Hammon N."/>
            <person name="Deshpande S."/>
            <person name="Cheng J.F."/>
            <person name="Tapia R."/>
            <person name="Han C."/>
            <person name="Goodwin L."/>
            <person name="Pitluck S."/>
            <person name="Liolios K."/>
            <person name="Pagani I."/>
            <person name="Ivanova N."/>
            <person name="Mavromatis K."/>
            <person name="Pati A."/>
            <person name="Chen A."/>
            <person name="Palaniappan K."/>
            <person name="Land M."/>
            <person name="Hauser L."/>
            <person name="Chang Y.J."/>
            <person name="Jeffries C.D."/>
            <person name="Detter J.C."/>
            <person name="Beck B."/>
            <person name="Woyke T."/>
            <person name="Bristow J."/>
            <person name="Eisen J.A."/>
            <person name="Markowitz V."/>
            <person name="Hugenholtz P."/>
            <person name="Kyrpides N.C."/>
            <person name="Klenk H.P."/>
        </authorList>
    </citation>
    <scope>NUCLEOTIDE SEQUENCE [LARGE SCALE GENOMIC DNA]</scope>
    <source>
        <strain evidence="6">ATCC 43644 / DSM 9630 / IS1B</strain>
    </source>
</reference>
<dbReference type="Pfam" id="PF13439">
    <property type="entry name" value="Glyco_transf_4"/>
    <property type="match status" value="1"/>
</dbReference>
<evidence type="ECO:0000259" key="3">
    <source>
        <dbReference type="Pfam" id="PF00534"/>
    </source>
</evidence>
<feature type="region of interest" description="Disordered" evidence="2">
    <location>
        <begin position="1"/>
        <end position="26"/>
    </location>
</feature>
<dbReference type="HOGENOM" id="CLU_715513_0_0_0"/>
<sequence length="454" mass="50892">MDGARGLEGEASIQSPRLTRRGGCGEGTGSAPIVALASESSECVPHSNVSTFTPLATDGMEPLRVALFYDLNACRYPTGVTRHALAQLEQLSNSEAIDLQVVTGRVTVAEGRRYWEGLDPRRRHELPVRTRDILRYWRLLKHPRLQAWTGPVDWVYCPAEFSVSAAGARVAVTSHDLMQDLRFGDRRQLRMRARSFRRADLILSVSQFNTRLLLETFPDCRAKIAQVPNGAEDLFFEPPTEEERLAARRDLGLDPNHPYLITVANFQPRKNLPRLIRVAARLPEVARGDLALVILGFGGAEHTRALREAIAQVDPRARILMPGYRQGRELRALYAESLAMVFPSLCESFGIPVVEAMAQGIPVALADSTALPEVGGEAGWYFHPEDDDHMLMVLRDLLDRHEERRRRIQIGLKLAQHYRWDRAGRELIQALRWADGALANSNDHRSNNAEVPPT</sequence>
<dbReference type="PANTHER" id="PTHR46401">
    <property type="entry name" value="GLYCOSYLTRANSFERASE WBBK-RELATED"/>
    <property type="match status" value="1"/>
</dbReference>
<dbReference type="InterPro" id="IPR001296">
    <property type="entry name" value="Glyco_trans_1"/>
</dbReference>